<accession>A0A455TLE9</accession>
<dbReference type="EMBL" id="AP019405">
    <property type="protein sequence ID" value="BBI29658.1"/>
    <property type="molecule type" value="Genomic_DNA"/>
</dbReference>
<name>A0A455TLE9_KLEPN</name>
<dbReference type="EMBL" id="AP019401">
    <property type="protein sequence ID" value="BBI29090.1"/>
    <property type="molecule type" value="Genomic_DNA"/>
</dbReference>
<evidence type="ECO:0000313" key="3">
    <source>
        <dbReference type="EMBL" id="BBI29658.1"/>
    </source>
</evidence>
<dbReference type="AlphaFoldDB" id="A0A455TLE9"/>
<geneLocation type="plasmid" evidence="2">
    <name>pE013</name>
</geneLocation>
<dbReference type="RefSeq" id="WP_020804315.1">
    <property type="nucleotide sequence ID" value="NZ_AP022358.1"/>
</dbReference>
<keyword evidence="3" id="KW-0614">Plasmid</keyword>
<keyword evidence="1" id="KW-1133">Transmembrane helix</keyword>
<proteinExistence type="predicted"/>
<feature type="transmembrane region" description="Helical" evidence="1">
    <location>
        <begin position="25"/>
        <end position="43"/>
    </location>
</feature>
<reference evidence="3" key="1">
    <citation type="submission" date="2019-01" db="EMBL/GenBank/DDBJ databases">
        <title>Genomic characterization of novel carbapenem resistance plasmid carrying blaIMP-6 in northern Osaka.</title>
        <authorList>
            <person name="Abe R."/>
            <person name="Akeda Y."/>
            <person name="Sugawara Y."/>
            <person name="Yamamoto N."/>
            <person name="Tomono K."/>
            <person name="Takeuchi D."/>
            <person name="Kawahara R."/>
            <person name="Hamada S."/>
        </authorList>
    </citation>
    <scope>NUCLEOTIDE SEQUENCE</scope>
    <source>
        <strain evidence="2">E013</strain>
        <strain evidence="3">E196</strain>
        <plasmid evidence="2">pE013</plasmid>
        <plasmid evidence="3">pE196_IMP6</plasmid>
    </source>
</reference>
<sequence>MKKNPETAIHEADAREKQAFRYHRWILKGVWCFAVLFFIWLLFLSHR</sequence>
<geneLocation type="plasmid" evidence="3">
    <name>pE196_IMP6</name>
</geneLocation>
<protein>
    <submittedName>
        <fullName evidence="3">Uncharacterized protein</fullName>
    </submittedName>
</protein>
<organism evidence="3">
    <name type="scientific">Klebsiella pneumoniae</name>
    <dbReference type="NCBI Taxonomy" id="573"/>
    <lineage>
        <taxon>Bacteria</taxon>
        <taxon>Pseudomonadati</taxon>
        <taxon>Pseudomonadota</taxon>
        <taxon>Gammaproteobacteria</taxon>
        <taxon>Enterobacterales</taxon>
        <taxon>Enterobacteriaceae</taxon>
        <taxon>Klebsiella/Raoultella group</taxon>
        <taxon>Klebsiella</taxon>
        <taxon>Klebsiella pneumoniae complex</taxon>
    </lineage>
</organism>
<keyword evidence="1" id="KW-0812">Transmembrane</keyword>
<evidence type="ECO:0000256" key="1">
    <source>
        <dbReference type="SAM" id="Phobius"/>
    </source>
</evidence>
<keyword evidence="1" id="KW-0472">Membrane</keyword>
<evidence type="ECO:0000313" key="2">
    <source>
        <dbReference type="EMBL" id="BBI29090.1"/>
    </source>
</evidence>